<dbReference type="PROSITE" id="PS51388">
    <property type="entry name" value="GED"/>
    <property type="match status" value="1"/>
</dbReference>
<feature type="region of interest" description="Disordered" evidence="4">
    <location>
        <begin position="1"/>
        <end position="25"/>
    </location>
</feature>
<dbReference type="GeneID" id="103342843"/>
<evidence type="ECO:0000256" key="2">
    <source>
        <dbReference type="ARBA" id="ARBA00023134"/>
    </source>
</evidence>
<reference evidence="6" key="1">
    <citation type="journal article" date="2012" name="Nat. Commun.">
        <title>The genome of Prunus mume.</title>
        <authorList>
            <person name="Zhang Q."/>
            <person name="Chen W."/>
            <person name="Sun L."/>
            <person name="Zhao F."/>
            <person name="Huang B."/>
            <person name="Yang W."/>
            <person name="Tao Y."/>
            <person name="Wang J."/>
            <person name="Yuan Z."/>
            <person name="Fan G."/>
            <person name="Xing Z."/>
            <person name="Han C."/>
            <person name="Pan H."/>
            <person name="Zhong X."/>
            <person name="Shi W."/>
            <person name="Liang X."/>
            <person name="Du D."/>
            <person name="Sun F."/>
            <person name="Xu Z."/>
            <person name="Hao R."/>
            <person name="Lv T."/>
            <person name="Lv Y."/>
            <person name="Zheng Z."/>
            <person name="Sun M."/>
            <person name="Luo L."/>
            <person name="Cai M."/>
            <person name="Gao Y."/>
            <person name="Wang J."/>
            <person name="Yin Y."/>
            <person name="Xu X."/>
            <person name="Cheng T."/>
            <person name="Wang J."/>
        </authorList>
    </citation>
    <scope>NUCLEOTIDE SEQUENCE [LARGE SCALE GENOMIC DNA]</scope>
</reference>
<dbReference type="Pfam" id="PF00350">
    <property type="entry name" value="Dynamin_N"/>
    <property type="match status" value="1"/>
</dbReference>
<dbReference type="InterPro" id="IPR020850">
    <property type="entry name" value="GED_dom"/>
</dbReference>
<feature type="domain" description="GED" evidence="5">
    <location>
        <begin position="358"/>
        <end position="452"/>
    </location>
</feature>
<organism evidence="6 7">
    <name type="scientific">Prunus mume</name>
    <name type="common">Japanese apricot</name>
    <name type="synonym">Armeniaca mume</name>
    <dbReference type="NCBI Taxonomy" id="102107"/>
    <lineage>
        <taxon>Eukaryota</taxon>
        <taxon>Viridiplantae</taxon>
        <taxon>Streptophyta</taxon>
        <taxon>Embryophyta</taxon>
        <taxon>Tracheophyta</taxon>
        <taxon>Spermatophyta</taxon>
        <taxon>Magnoliopsida</taxon>
        <taxon>eudicotyledons</taxon>
        <taxon>Gunneridae</taxon>
        <taxon>Pentapetalae</taxon>
        <taxon>rosids</taxon>
        <taxon>fabids</taxon>
        <taxon>Rosales</taxon>
        <taxon>Rosaceae</taxon>
        <taxon>Amygdaloideae</taxon>
        <taxon>Amygdaleae</taxon>
        <taxon>Prunus</taxon>
    </lineage>
</organism>
<dbReference type="PANTHER" id="PTHR11566:SF173">
    <property type="entry name" value="DYNAMIN-RELATED PROTEIN 4C"/>
    <property type="match status" value="1"/>
</dbReference>
<dbReference type="Gene3D" id="1.20.120.1240">
    <property type="entry name" value="Dynamin, middle domain"/>
    <property type="match status" value="1"/>
</dbReference>
<dbReference type="InterPro" id="IPR000375">
    <property type="entry name" value="Dynamin_stalk"/>
</dbReference>
<dbReference type="InterPro" id="IPR045063">
    <property type="entry name" value="Dynamin_N"/>
</dbReference>
<dbReference type="InterPro" id="IPR022812">
    <property type="entry name" value="Dynamin"/>
</dbReference>
<evidence type="ECO:0000256" key="4">
    <source>
        <dbReference type="SAM" id="MobiDB-lite"/>
    </source>
</evidence>
<reference evidence="7" key="2">
    <citation type="submission" date="2025-08" db="UniProtKB">
        <authorList>
            <consortium name="RefSeq"/>
        </authorList>
    </citation>
    <scope>IDENTIFICATION</scope>
</reference>
<dbReference type="Gene3D" id="3.40.50.300">
    <property type="entry name" value="P-loop containing nucleotide triphosphate hydrolases"/>
    <property type="match status" value="1"/>
</dbReference>
<name>A0ABM0PUM1_PRUMU</name>
<dbReference type="RefSeq" id="XP_008244721.1">
    <property type="nucleotide sequence ID" value="XM_008246499.1"/>
</dbReference>
<keyword evidence="3" id="KW-0505">Motor protein</keyword>
<evidence type="ECO:0000256" key="1">
    <source>
        <dbReference type="ARBA" id="ARBA00022741"/>
    </source>
</evidence>
<keyword evidence="2" id="KW-0342">GTP-binding</keyword>
<dbReference type="InterPro" id="IPR001401">
    <property type="entry name" value="Dynamin_GTPase"/>
</dbReference>
<evidence type="ECO:0000313" key="7">
    <source>
        <dbReference type="RefSeq" id="XP_008244721.1"/>
    </source>
</evidence>
<sequence>MGGPRTQTDSGSRSSSSFILQDDQDGFSPTSSNALVLVQNAPIVSSYNERIRPILDAIDKLRSLMVMEEGIQLPTIVVVGDQSSGKSSVLESLAGISLPRGRGNFYPLFLPRSLIHDTGGDELNKMPKKLLSVAEAMTAVMQIIGTSKESLKKILVTGEFDEFPDDKHMHCKARLVEMLNKCSDQLHECNVSDPKSNFLKEEIAILEEAKGITLPNFVPHNAFLLVLQGKVKGISSIPIEFVEQVWSYIEDVVSSVLMRNTENYYHVQLSARRAGHNLIEKMKERSINWMTEIVEMEKLTDYTCNPEYLSEWHRLMTEQETFIQKVLRDAEININVKGIGMVEVGGLRKYTHILLSQAFDLKMRMTAYWNIVLRRLIDIMGLHLQLSVSNLVNKDLEMEIMNELLGPNHGGGIERMLEEPSSMAVKRQKLIKSIKKLKESKEVVCKIMDDRFTYADYLV</sequence>
<dbReference type="InterPro" id="IPR003130">
    <property type="entry name" value="GED"/>
</dbReference>
<evidence type="ECO:0000256" key="3">
    <source>
        <dbReference type="ARBA" id="ARBA00023175"/>
    </source>
</evidence>
<protein>
    <submittedName>
        <fullName evidence="7">Dynamin-related protein 4C-like</fullName>
    </submittedName>
</protein>
<keyword evidence="1" id="KW-0547">Nucleotide-binding</keyword>
<dbReference type="SUPFAM" id="SSF52540">
    <property type="entry name" value="P-loop containing nucleoside triphosphate hydrolases"/>
    <property type="match status" value="1"/>
</dbReference>
<dbReference type="Pfam" id="PF01031">
    <property type="entry name" value="Dynamin_M"/>
    <property type="match status" value="1"/>
</dbReference>
<dbReference type="SMART" id="SM00302">
    <property type="entry name" value="GED"/>
    <property type="match status" value="1"/>
</dbReference>
<dbReference type="InterPro" id="IPR027417">
    <property type="entry name" value="P-loop_NTPase"/>
</dbReference>
<dbReference type="PANTHER" id="PTHR11566">
    <property type="entry name" value="DYNAMIN"/>
    <property type="match status" value="1"/>
</dbReference>
<keyword evidence="6" id="KW-1185">Reference proteome</keyword>
<dbReference type="SMART" id="SM00053">
    <property type="entry name" value="DYNc"/>
    <property type="match status" value="1"/>
</dbReference>
<proteinExistence type="predicted"/>
<evidence type="ECO:0000313" key="6">
    <source>
        <dbReference type="Proteomes" id="UP000694861"/>
    </source>
</evidence>
<dbReference type="Proteomes" id="UP000694861">
    <property type="component" value="Unplaced"/>
</dbReference>
<accession>A0ABM0PUM1</accession>
<dbReference type="PRINTS" id="PR00195">
    <property type="entry name" value="DYNAMIN"/>
</dbReference>
<dbReference type="Pfam" id="PF02212">
    <property type="entry name" value="GED"/>
    <property type="match status" value="1"/>
</dbReference>
<evidence type="ECO:0000259" key="5">
    <source>
        <dbReference type="PROSITE" id="PS51388"/>
    </source>
</evidence>
<gene>
    <name evidence="7" type="primary">LOC103342843</name>
</gene>